<dbReference type="Pfam" id="PF13170">
    <property type="entry name" value="DUF4003"/>
    <property type="match status" value="1"/>
</dbReference>
<reference evidence="1 2" key="1">
    <citation type="journal article" date="2011" name="J. Bacteriol.">
        <title>Genome sequence of the nonpathogenic Listeria monocytogenes serovar 4a strain M7.</title>
        <authorList>
            <person name="Chen J."/>
            <person name="Xia Y."/>
            <person name="Cheng C."/>
            <person name="Fang C."/>
            <person name="Shan Y."/>
            <person name="Jin G."/>
            <person name="Fang W."/>
        </authorList>
    </citation>
    <scope>NUCLEOTIDE SEQUENCE [LARGE SCALE GENOMIC DNA]</scope>
    <source>
        <strain evidence="1 2">M7</strain>
    </source>
</reference>
<gene>
    <name evidence="1" type="ordered locus">LMM7_2755</name>
</gene>
<evidence type="ECO:0008006" key="3">
    <source>
        <dbReference type="Google" id="ProtNLM"/>
    </source>
</evidence>
<organism evidence="1 2">
    <name type="scientific">Listeria monocytogenes serotype 4a (strain M7)</name>
    <dbReference type="NCBI Taxonomy" id="1030009"/>
    <lineage>
        <taxon>Bacteria</taxon>
        <taxon>Bacillati</taxon>
        <taxon>Bacillota</taxon>
        <taxon>Bacilli</taxon>
        <taxon>Bacillales</taxon>
        <taxon>Listeriaceae</taxon>
        <taxon>Listeria</taxon>
    </lineage>
</organism>
<sequence>MDSAYVFDSEQATKLLMKNYELVKTSGVSFIDKRIRFLIARLFAGNNEVVNPEKFSEINKEIKRQLGIFTALNGNVRASLVGLLMANNNASRESVQQVIANYNTLIQAGFQRTEYTYFAAYLLLESDNPTKTAQKAKTIHQLFKKDHPFLTKSEDVTTAVFLANLPEENTTKLAEITEYYFQEFAAKGFRKNDSLQFLATTGTLLYGEKDSKFIRRVDNIVEELRQKGIKVKPLHYSSIGILAFVMDGRKIDSGLVNLIDELQQQPGLRFGREFVTALAISLYTEKQSGQMSKEQLEGLMVNVHILIAMEQAAAVSAAAAASAAAASS</sequence>
<dbReference type="EMBL" id="CP002816">
    <property type="protein sequence ID" value="AEH93760.1"/>
    <property type="molecule type" value="Genomic_DNA"/>
</dbReference>
<accession>A0A0E0V0L4</accession>
<evidence type="ECO:0000313" key="1">
    <source>
        <dbReference type="EMBL" id="AEH93760.1"/>
    </source>
</evidence>
<dbReference type="KEGG" id="lmq:LMM7_2755"/>
<evidence type="ECO:0000313" key="2">
    <source>
        <dbReference type="Proteomes" id="UP000000486"/>
    </source>
</evidence>
<protein>
    <recommendedName>
        <fullName evidence="3">DUF4003 domain-containing protein</fullName>
    </recommendedName>
</protein>
<dbReference type="AlphaFoldDB" id="A0A0E0V0L4"/>
<dbReference type="RefSeq" id="WP_003728548.1">
    <property type="nucleotide sequence ID" value="NC_017537.1"/>
</dbReference>
<dbReference type="InterPro" id="IPR025062">
    <property type="entry name" value="DUF4003"/>
</dbReference>
<proteinExistence type="predicted"/>
<dbReference type="HOGENOM" id="CLU_072519_1_0_9"/>
<name>A0A0E0V0L4_LISMM</name>
<dbReference type="Proteomes" id="UP000000486">
    <property type="component" value="Chromosome"/>
</dbReference>
<dbReference type="PATRIC" id="fig|1030009.3.peg.2744"/>